<dbReference type="InterPro" id="IPR000792">
    <property type="entry name" value="Tscrpt_reg_LuxR_C"/>
</dbReference>
<dbReference type="PANTHER" id="PTHR16305">
    <property type="entry name" value="TESTICULAR SOLUBLE ADENYLYL CYCLASE"/>
    <property type="match status" value="1"/>
</dbReference>
<dbReference type="KEGG" id="acab:QRX50_42150"/>
<protein>
    <submittedName>
        <fullName evidence="4">AAA family ATPase</fullName>
    </submittedName>
</protein>
<dbReference type="Proteomes" id="UP001236014">
    <property type="component" value="Chromosome"/>
</dbReference>
<dbReference type="CDD" id="cd06170">
    <property type="entry name" value="LuxR_C_like"/>
    <property type="match status" value="1"/>
</dbReference>
<keyword evidence="5" id="KW-1185">Reference proteome</keyword>
<evidence type="ECO:0000259" key="3">
    <source>
        <dbReference type="PROSITE" id="PS50043"/>
    </source>
</evidence>
<dbReference type="SMART" id="SM00421">
    <property type="entry name" value="HTH_LUXR"/>
    <property type="match status" value="1"/>
</dbReference>
<dbReference type="Pfam" id="PF00196">
    <property type="entry name" value="GerE"/>
    <property type="match status" value="1"/>
</dbReference>
<dbReference type="PRINTS" id="PR00038">
    <property type="entry name" value="HTHLUXR"/>
</dbReference>
<evidence type="ECO:0000313" key="4">
    <source>
        <dbReference type="EMBL" id="WIX77934.1"/>
    </source>
</evidence>
<evidence type="ECO:0000313" key="5">
    <source>
        <dbReference type="Proteomes" id="UP001236014"/>
    </source>
</evidence>
<dbReference type="Pfam" id="PF13191">
    <property type="entry name" value="AAA_16"/>
    <property type="match status" value="1"/>
</dbReference>
<dbReference type="GO" id="GO:0005737">
    <property type="term" value="C:cytoplasm"/>
    <property type="evidence" value="ECO:0007669"/>
    <property type="project" value="TreeGrafter"/>
</dbReference>
<dbReference type="GO" id="GO:0004016">
    <property type="term" value="F:adenylate cyclase activity"/>
    <property type="evidence" value="ECO:0007669"/>
    <property type="project" value="TreeGrafter"/>
</dbReference>
<dbReference type="InterPro" id="IPR041664">
    <property type="entry name" value="AAA_16"/>
</dbReference>
<keyword evidence="2" id="KW-0067">ATP-binding</keyword>
<dbReference type="InterPro" id="IPR036388">
    <property type="entry name" value="WH-like_DNA-bd_sf"/>
</dbReference>
<dbReference type="EMBL" id="CP127294">
    <property type="protein sequence ID" value="WIX77934.1"/>
    <property type="molecule type" value="Genomic_DNA"/>
</dbReference>
<dbReference type="InterPro" id="IPR016032">
    <property type="entry name" value="Sig_transdc_resp-reg_C-effctor"/>
</dbReference>
<dbReference type="Gene3D" id="1.25.40.10">
    <property type="entry name" value="Tetratricopeptide repeat domain"/>
    <property type="match status" value="1"/>
</dbReference>
<sequence>MTGSVPFVGRAGVLADLRGRFAAGAAGTGALVLLGGPAGIGKTTLAEAATEGLATVWGRCVDDPGAPPLWPWRRVLSALPTAGAEVARAVADLDGRAGTDLVAARFRLVATASDALVAAAEPGGLVVVLEDLHWADEASLRLLRHLAGELRRSRLVVLATYRDTGPTLDETLPGLLGGPATHAVTVAPLAESDVRRYLTEVAGAAVGDVEVRDALRRSGGNPLYLRAVARSAGSGGGRAELRHLVRTSVAGLAPEVRELVAVAAVLGEEVDCGVVADVAGRPVAEVVPLLDDVVRAGVLVPVAAGRRRFAHAVVRDGVYEDLDQGVREALHAQAALALAPRAEADPAHAGVVAAHWLRSAADPVTLGRAADWAVVAAREATRALAFAEAARFLTFAVEARRRAGRTGGLAELLIDLATAEYRSGRFGPALDHAEQAAERAETPETLAAAALVVRDLSAPELLPRLGKLADTALGAQLPEALRARLLAQVASVAADVGHTGEARRLADEALALAEHGTDDEALLDAVRARFKVLPIELPLDDRLRLGSLAVRFGDRQPLSALWGHKWRIDAALETGAMAVVDHELTAVTALAATTRLPLVRWHDLRLRTSLLAFRGAFAEARELNRQARELALAELVDDRSALGMSSAFSLQLALVTGDVSEIDEHYDEVLATVPSLPIAVVSRPLVHVVRGEREAALAGYEAVRHLARQDGFDLRSSGVGPNLVVLVEAFGDVETARFLEPVLRADERVLSGGAGVYCSDCGTSWRARLAVVLGRPEEAARLFETTIAANVRVGARPFVAQNRLRLATVLATLGETARARSLARQALDEAHRLAMPGTAAEAQALLTRLTTTGPLTPREREIAGLVADGLVNRAIAERLVVSERTVESHVRSILAKLALANRTEIAAWSHRGGG</sequence>
<gene>
    <name evidence="4" type="ORF">QRX50_42150</name>
</gene>
<name>A0A9Y2MWG1_9PSEU</name>
<dbReference type="SUPFAM" id="SSF46894">
    <property type="entry name" value="C-terminal effector domain of the bipartite response regulators"/>
    <property type="match status" value="1"/>
</dbReference>
<dbReference type="GO" id="GO:0003677">
    <property type="term" value="F:DNA binding"/>
    <property type="evidence" value="ECO:0007669"/>
    <property type="project" value="InterPro"/>
</dbReference>
<dbReference type="PROSITE" id="PS50043">
    <property type="entry name" value="HTH_LUXR_2"/>
    <property type="match status" value="1"/>
</dbReference>
<reference evidence="4 5" key="1">
    <citation type="submission" date="2023-06" db="EMBL/GenBank/DDBJ databases">
        <authorList>
            <person name="Oyuntsetseg B."/>
            <person name="Kim S.B."/>
        </authorList>
    </citation>
    <scope>NUCLEOTIDE SEQUENCE [LARGE SCALE GENOMIC DNA]</scope>
    <source>
        <strain evidence="4 5">2-15</strain>
    </source>
</reference>
<dbReference type="GO" id="GO:0005524">
    <property type="term" value="F:ATP binding"/>
    <property type="evidence" value="ECO:0007669"/>
    <property type="project" value="UniProtKB-KW"/>
</dbReference>
<dbReference type="GO" id="GO:0006355">
    <property type="term" value="P:regulation of DNA-templated transcription"/>
    <property type="evidence" value="ECO:0007669"/>
    <property type="project" value="InterPro"/>
</dbReference>
<proteinExistence type="predicted"/>
<dbReference type="Gene3D" id="1.10.10.10">
    <property type="entry name" value="Winged helix-like DNA-binding domain superfamily/Winged helix DNA-binding domain"/>
    <property type="match status" value="1"/>
</dbReference>
<dbReference type="InterPro" id="IPR011990">
    <property type="entry name" value="TPR-like_helical_dom_sf"/>
</dbReference>
<keyword evidence="1" id="KW-0547">Nucleotide-binding</keyword>
<dbReference type="InterPro" id="IPR027417">
    <property type="entry name" value="P-loop_NTPase"/>
</dbReference>
<dbReference type="PROSITE" id="PS00622">
    <property type="entry name" value="HTH_LUXR_1"/>
    <property type="match status" value="1"/>
</dbReference>
<accession>A0A9Y2MWG1</accession>
<organism evidence="4 5">
    <name type="scientific">Amycolatopsis carbonis</name>
    <dbReference type="NCBI Taxonomy" id="715471"/>
    <lineage>
        <taxon>Bacteria</taxon>
        <taxon>Bacillati</taxon>
        <taxon>Actinomycetota</taxon>
        <taxon>Actinomycetes</taxon>
        <taxon>Pseudonocardiales</taxon>
        <taxon>Pseudonocardiaceae</taxon>
        <taxon>Amycolatopsis</taxon>
    </lineage>
</organism>
<dbReference type="PANTHER" id="PTHR16305:SF35">
    <property type="entry name" value="TRANSCRIPTIONAL ACTIVATOR DOMAIN"/>
    <property type="match status" value="1"/>
</dbReference>
<evidence type="ECO:0000256" key="2">
    <source>
        <dbReference type="ARBA" id="ARBA00022840"/>
    </source>
</evidence>
<dbReference type="SUPFAM" id="SSF52540">
    <property type="entry name" value="P-loop containing nucleoside triphosphate hydrolases"/>
    <property type="match status" value="1"/>
</dbReference>
<dbReference type="RefSeq" id="WP_285968669.1">
    <property type="nucleotide sequence ID" value="NZ_CP127294.1"/>
</dbReference>
<feature type="domain" description="HTH luxR-type" evidence="3">
    <location>
        <begin position="848"/>
        <end position="913"/>
    </location>
</feature>
<evidence type="ECO:0000256" key="1">
    <source>
        <dbReference type="ARBA" id="ARBA00022741"/>
    </source>
</evidence>
<dbReference type="AlphaFoldDB" id="A0A9Y2MWG1"/>
<dbReference type="SUPFAM" id="SSF48452">
    <property type="entry name" value="TPR-like"/>
    <property type="match status" value="1"/>
</dbReference>